<evidence type="ECO:0000256" key="5">
    <source>
        <dbReference type="ARBA" id="ARBA00023114"/>
    </source>
</evidence>
<dbReference type="Pfam" id="PF01459">
    <property type="entry name" value="Porin_3"/>
    <property type="match status" value="1"/>
</dbReference>
<keyword evidence="5" id="KW-0406">Ion transport</keyword>
<keyword evidence="7" id="KW-1185">Reference proteome</keyword>
<keyword evidence="3" id="KW-1134">Transmembrane beta strand</keyword>
<proteinExistence type="inferred from homology"/>
<evidence type="ECO:0000256" key="3">
    <source>
        <dbReference type="ARBA" id="ARBA00022452"/>
    </source>
</evidence>
<gene>
    <name evidence="6" type="ORF">EB796_024020</name>
</gene>
<dbReference type="AlphaFoldDB" id="A0A7J7IV22"/>
<keyword evidence="4" id="KW-0496">Mitochondrion</keyword>
<dbReference type="Proteomes" id="UP000593567">
    <property type="component" value="Unassembled WGS sequence"/>
</dbReference>
<sequence>MAKFEAKTKTQSGIKLATTGQSNIESGKTFGSMELTYSCSDYGLKYVEKWNTDNLLTIDTSIEDKILKGLKTSFITSYNVTTTKKKGTIKASYKHDYVNLSTDVDLDYAGPTIKGSAVCGYKGWLAGYQVALNASQNKLTANNLTLGYDAGNHVFNAAVNNGSDFGGSYYHKLSSSIEGGLQVGWSSATNSSQASLAAKYSLSPDTSMKVKGAMNGEVGLSLQQKVADCLTLTLSSVLDAKNFFAGGHRVGMCLDFEQ</sequence>
<dbReference type="Gene3D" id="2.40.160.10">
    <property type="entry name" value="Porin"/>
    <property type="match status" value="1"/>
</dbReference>
<dbReference type="OrthoDB" id="7827681at2759"/>
<evidence type="ECO:0000256" key="2">
    <source>
        <dbReference type="ARBA" id="ARBA00007780"/>
    </source>
</evidence>
<evidence type="ECO:0000313" key="7">
    <source>
        <dbReference type="Proteomes" id="UP000593567"/>
    </source>
</evidence>
<organism evidence="6 7">
    <name type="scientific">Bugula neritina</name>
    <name type="common">Brown bryozoan</name>
    <name type="synonym">Sertularia neritina</name>
    <dbReference type="NCBI Taxonomy" id="10212"/>
    <lineage>
        <taxon>Eukaryota</taxon>
        <taxon>Metazoa</taxon>
        <taxon>Spiralia</taxon>
        <taxon>Lophotrochozoa</taxon>
        <taxon>Bryozoa</taxon>
        <taxon>Gymnolaemata</taxon>
        <taxon>Cheilostomatida</taxon>
        <taxon>Flustrina</taxon>
        <taxon>Buguloidea</taxon>
        <taxon>Bugulidae</taxon>
        <taxon>Bugula</taxon>
    </lineage>
</organism>
<dbReference type="GO" id="GO:0046930">
    <property type="term" value="C:pore complex"/>
    <property type="evidence" value="ECO:0007669"/>
    <property type="project" value="UniProtKB-KW"/>
</dbReference>
<dbReference type="PANTHER" id="PTHR11743:SF70">
    <property type="entry name" value="GH26960P-RELATED"/>
    <property type="match status" value="1"/>
</dbReference>
<dbReference type="InterPro" id="IPR027246">
    <property type="entry name" value="Porin_Euk/Tom40"/>
</dbReference>
<reference evidence="6" key="1">
    <citation type="submission" date="2020-06" db="EMBL/GenBank/DDBJ databases">
        <title>Draft genome of Bugula neritina, a colonial animal packing powerful symbionts and potential medicines.</title>
        <authorList>
            <person name="Rayko M."/>
        </authorList>
    </citation>
    <scope>NUCLEOTIDE SEQUENCE [LARGE SCALE GENOMIC DNA]</scope>
    <source>
        <strain evidence="6">Kwan_BN1</strain>
    </source>
</reference>
<evidence type="ECO:0000256" key="1">
    <source>
        <dbReference type="ARBA" id="ARBA00004294"/>
    </source>
</evidence>
<keyword evidence="5" id="KW-0813">Transport</keyword>
<evidence type="ECO:0000256" key="4">
    <source>
        <dbReference type="ARBA" id="ARBA00022787"/>
    </source>
</evidence>
<dbReference type="PANTHER" id="PTHR11743">
    <property type="entry name" value="VOLTAGE-DEPENDENT ANION-SELECTIVE CHANNEL"/>
    <property type="match status" value="1"/>
</dbReference>
<comment type="subcellular location">
    <subcellularLocation>
        <location evidence="1">Mitochondrion outer membrane</location>
    </subcellularLocation>
</comment>
<keyword evidence="4" id="KW-1000">Mitochondrion outer membrane</keyword>
<dbReference type="GO" id="GO:0008308">
    <property type="term" value="F:voltage-gated monoatomic anion channel activity"/>
    <property type="evidence" value="ECO:0007669"/>
    <property type="project" value="InterPro"/>
</dbReference>
<name>A0A7J7IV22_BUGNE</name>
<dbReference type="CDD" id="cd07306">
    <property type="entry name" value="Porin3_VDAC"/>
    <property type="match status" value="1"/>
</dbReference>
<evidence type="ECO:0000313" key="6">
    <source>
        <dbReference type="EMBL" id="KAF6017690.1"/>
    </source>
</evidence>
<dbReference type="EMBL" id="VXIV02003367">
    <property type="protein sequence ID" value="KAF6017690.1"/>
    <property type="molecule type" value="Genomic_DNA"/>
</dbReference>
<dbReference type="GO" id="GO:0005741">
    <property type="term" value="C:mitochondrial outer membrane"/>
    <property type="evidence" value="ECO:0007669"/>
    <property type="project" value="UniProtKB-SubCell"/>
</dbReference>
<dbReference type="InterPro" id="IPR023614">
    <property type="entry name" value="Porin_dom_sf"/>
</dbReference>
<dbReference type="GO" id="GO:0015288">
    <property type="term" value="F:porin activity"/>
    <property type="evidence" value="ECO:0007669"/>
    <property type="project" value="UniProtKB-KW"/>
</dbReference>
<comment type="caution">
    <text evidence="6">The sequence shown here is derived from an EMBL/GenBank/DDBJ whole genome shotgun (WGS) entry which is preliminary data.</text>
</comment>
<accession>A0A7J7IV22</accession>
<keyword evidence="3" id="KW-0472">Membrane</keyword>
<keyword evidence="5" id="KW-0626">Porin</keyword>
<dbReference type="InterPro" id="IPR001925">
    <property type="entry name" value="Porin_Euk"/>
</dbReference>
<comment type="similarity">
    <text evidence="2">Belongs to the eukaryotic mitochondrial porin family.</text>
</comment>
<protein>
    <submittedName>
        <fullName evidence="6">VDAC2</fullName>
    </submittedName>
</protein>
<keyword evidence="3" id="KW-0812">Transmembrane</keyword>
<dbReference type="PRINTS" id="PR00185">
    <property type="entry name" value="EUKARYTPORIN"/>
</dbReference>